<protein>
    <recommendedName>
        <fullName evidence="1">non-specific serine/threonine protein kinase</fullName>
        <ecNumber evidence="1">2.7.11.1</ecNumber>
    </recommendedName>
</protein>
<dbReference type="GO" id="GO:0005524">
    <property type="term" value="F:ATP binding"/>
    <property type="evidence" value="ECO:0007669"/>
    <property type="project" value="UniProtKB-KW"/>
</dbReference>
<comment type="catalytic activity">
    <reaction evidence="8">
        <text>L-seryl-[protein] + ATP = O-phospho-L-seryl-[protein] + ADP + H(+)</text>
        <dbReference type="Rhea" id="RHEA:17989"/>
        <dbReference type="Rhea" id="RHEA-COMP:9863"/>
        <dbReference type="Rhea" id="RHEA-COMP:11604"/>
        <dbReference type="ChEBI" id="CHEBI:15378"/>
        <dbReference type="ChEBI" id="CHEBI:29999"/>
        <dbReference type="ChEBI" id="CHEBI:30616"/>
        <dbReference type="ChEBI" id="CHEBI:83421"/>
        <dbReference type="ChEBI" id="CHEBI:456216"/>
        <dbReference type="EC" id="2.7.11.1"/>
    </reaction>
</comment>
<evidence type="ECO:0000256" key="7">
    <source>
        <dbReference type="ARBA" id="ARBA00047899"/>
    </source>
</evidence>
<dbReference type="SUPFAM" id="SSF56112">
    <property type="entry name" value="Protein kinase-like (PK-like)"/>
    <property type="match status" value="1"/>
</dbReference>
<dbReference type="PANTHER" id="PTHR43895">
    <property type="entry name" value="CALCIUM/CALMODULIN-DEPENDENT PROTEIN KINASE KINASE-RELATED"/>
    <property type="match status" value="1"/>
</dbReference>
<evidence type="ECO:0000256" key="8">
    <source>
        <dbReference type="ARBA" id="ARBA00048679"/>
    </source>
</evidence>
<dbReference type="EMBL" id="MLAK01000859">
    <property type="protein sequence ID" value="OHT02655.1"/>
    <property type="molecule type" value="Genomic_DNA"/>
</dbReference>
<dbReference type="OrthoDB" id="4062651at2759"/>
<dbReference type="InterPro" id="IPR000719">
    <property type="entry name" value="Prot_kinase_dom"/>
</dbReference>
<evidence type="ECO:0000256" key="3">
    <source>
        <dbReference type="ARBA" id="ARBA00022679"/>
    </source>
</evidence>
<evidence type="ECO:0000259" key="9">
    <source>
        <dbReference type="PROSITE" id="PS50011"/>
    </source>
</evidence>
<evidence type="ECO:0000256" key="1">
    <source>
        <dbReference type="ARBA" id="ARBA00012513"/>
    </source>
</evidence>
<dbReference type="EC" id="2.7.11.1" evidence="1"/>
<dbReference type="Gene3D" id="3.30.200.20">
    <property type="entry name" value="Phosphorylase Kinase, domain 1"/>
    <property type="match status" value="1"/>
</dbReference>
<evidence type="ECO:0000256" key="6">
    <source>
        <dbReference type="ARBA" id="ARBA00022840"/>
    </source>
</evidence>
<dbReference type="Proteomes" id="UP000179807">
    <property type="component" value="Unassembled WGS sequence"/>
</dbReference>
<dbReference type="AlphaFoldDB" id="A0A1J4JU32"/>
<evidence type="ECO:0000256" key="2">
    <source>
        <dbReference type="ARBA" id="ARBA00022527"/>
    </source>
</evidence>
<dbReference type="VEuPathDB" id="TrichDB:TRFO_30191"/>
<keyword evidence="3" id="KW-0808">Transferase</keyword>
<sequence>MGKVVGGYRFVKTIGIGSQSKTKVCVHMDNGKLFAIKQFPKELLENCVVQERLHKIYKFNHPFFLSVIDVLKSETNGYIVSELSEGGELFSYSHDFSETRIQVCFIQPIDALLFLHSQGLFIGNLKPEKLMLSKDHHLKITDFSLSVLPQTTNSPYSAPESNKSELSDIYSAGLILYSLITRKIPQNNSPLNFEGVSQGAIDLITKMTESVPDKRISLHDVKCNDWLNGIKETNDQKFEIKNVSESNLVEEISRVSELTAFEIVGKAMSVDLKALVEGPLVGYSATSFTVEDSANSVYQNAKQKLIDANYRCVEKENKAFVAHINVDRKILTTRVEVFERNPTSTEVIFYRLTGEPLDFVKVFNEIRTQFAE</sequence>
<dbReference type="Pfam" id="PF00069">
    <property type="entry name" value="Pkinase"/>
    <property type="match status" value="1"/>
</dbReference>
<accession>A0A1J4JU32</accession>
<organism evidence="10 11">
    <name type="scientific">Tritrichomonas foetus</name>
    <dbReference type="NCBI Taxonomy" id="1144522"/>
    <lineage>
        <taxon>Eukaryota</taxon>
        <taxon>Metamonada</taxon>
        <taxon>Parabasalia</taxon>
        <taxon>Tritrichomonadida</taxon>
        <taxon>Tritrichomonadidae</taxon>
        <taxon>Tritrichomonas</taxon>
    </lineage>
</organism>
<dbReference type="PANTHER" id="PTHR43895:SF32">
    <property type="entry name" value="SERINE_THREONINE-PROTEIN KINASE CHK1"/>
    <property type="match status" value="1"/>
</dbReference>
<reference evidence="10" key="1">
    <citation type="submission" date="2016-10" db="EMBL/GenBank/DDBJ databases">
        <authorList>
            <person name="Benchimol M."/>
            <person name="Almeida L.G."/>
            <person name="Vasconcelos A.T."/>
            <person name="Perreira-Neves A."/>
            <person name="Rosa I.A."/>
            <person name="Tasca T."/>
            <person name="Bogo M.R."/>
            <person name="de Souza W."/>
        </authorList>
    </citation>
    <scope>NUCLEOTIDE SEQUENCE [LARGE SCALE GENOMIC DNA]</scope>
    <source>
        <strain evidence="10">K</strain>
    </source>
</reference>
<feature type="domain" description="Protein kinase" evidence="9">
    <location>
        <begin position="8"/>
        <end position="227"/>
    </location>
</feature>
<name>A0A1J4JU32_9EUKA</name>
<evidence type="ECO:0000313" key="11">
    <source>
        <dbReference type="Proteomes" id="UP000179807"/>
    </source>
</evidence>
<comment type="caution">
    <text evidence="10">The sequence shown here is derived from an EMBL/GenBank/DDBJ whole genome shotgun (WGS) entry which is preliminary data.</text>
</comment>
<dbReference type="PROSITE" id="PS50011">
    <property type="entry name" value="PROTEIN_KINASE_DOM"/>
    <property type="match status" value="1"/>
</dbReference>
<dbReference type="GeneID" id="94841910"/>
<keyword evidence="5 10" id="KW-0418">Kinase</keyword>
<dbReference type="RefSeq" id="XP_068355791.1">
    <property type="nucleotide sequence ID" value="XM_068507206.1"/>
</dbReference>
<dbReference type="Gene3D" id="1.10.510.10">
    <property type="entry name" value="Transferase(Phosphotransferase) domain 1"/>
    <property type="match status" value="1"/>
</dbReference>
<evidence type="ECO:0000256" key="5">
    <source>
        <dbReference type="ARBA" id="ARBA00022777"/>
    </source>
</evidence>
<dbReference type="InterPro" id="IPR011009">
    <property type="entry name" value="Kinase-like_dom_sf"/>
</dbReference>
<gene>
    <name evidence="10" type="ORF">TRFO_30191</name>
</gene>
<keyword evidence="11" id="KW-1185">Reference proteome</keyword>
<proteinExistence type="predicted"/>
<dbReference type="GO" id="GO:0007165">
    <property type="term" value="P:signal transduction"/>
    <property type="evidence" value="ECO:0007669"/>
    <property type="project" value="TreeGrafter"/>
</dbReference>
<evidence type="ECO:0000313" key="10">
    <source>
        <dbReference type="EMBL" id="OHT02655.1"/>
    </source>
</evidence>
<keyword evidence="4" id="KW-0547">Nucleotide-binding</keyword>
<dbReference type="SMART" id="SM00220">
    <property type="entry name" value="S_TKc"/>
    <property type="match status" value="1"/>
</dbReference>
<evidence type="ECO:0000256" key="4">
    <source>
        <dbReference type="ARBA" id="ARBA00022741"/>
    </source>
</evidence>
<keyword evidence="6" id="KW-0067">ATP-binding</keyword>
<dbReference type="Gene3D" id="3.30.310.80">
    <property type="entry name" value="Kinase associated domain 1, KA1"/>
    <property type="match status" value="1"/>
</dbReference>
<dbReference type="GO" id="GO:0004674">
    <property type="term" value="F:protein serine/threonine kinase activity"/>
    <property type="evidence" value="ECO:0007669"/>
    <property type="project" value="UniProtKB-KW"/>
</dbReference>
<keyword evidence="2" id="KW-0723">Serine/threonine-protein kinase</keyword>
<comment type="catalytic activity">
    <reaction evidence="7">
        <text>L-threonyl-[protein] + ATP = O-phospho-L-threonyl-[protein] + ADP + H(+)</text>
        <dbReference type="Rhea" id="RHEA:46608"/>
        <dbReference type="Rhea" id="RHEA-COMP:11060"/>
        <dbReference type="Rhea" id="RHEA-COMP:11605"/>
        <dbReference type="ChEBI" id="CHEBI:15378"/>
        <dbReference type="ChEBI" id="CHEBI:30013"/>
        <dbReference type="ChEBI" id="CHEBI:30616"/>
        <dbReference type="ChEBI" id="CHEBI:61977"/>
        <dbReference type="ChEBI" id="CHEBI:456216"/>
        <dbReference type="EC" id="2.7.11.1"/>
    </reaction>
</comment>